<evidence type="ECO:0000313" key="9">
    <source>
        <dbReference type="Proteomes" id="UP000067523"/>
    </source>
</evidence>
<evidence type="ECO:0000256" key="4">
    <source>
        <dbReference type="ARBA" id="ARBA00022833"/>
    </source>
</evidence>
<accession>A0A0U2XDK1</accession>
<dbReference type="RefSeq" id="WP_244148172.1">
    <property type="nucleotide sequence ID" value="NZ_CP013655.1"/>
</dbReference>
<dbReference type="Gene3D" id="3.10.200.10">
    <property type="entry name" value="Alpha carbonic anhydrase"/>
    <property type="match status" value="1"/>
</dbReference>
<proteinExistence type="inferred from homology"/>
<evidence type="ECO:0000256" key="1">
    <source>
        <dbReference type="ARBA" id="ARBA00010718"/>
    </source>
</evidence>
<keyword evidence="9" id="KW-1185">Reference proteome</keyword>
<evidence type="ECO:0000256" key="3">
    <source>
        <dbReference type="ARBA" id="ARBA00022723"/>
    </source>
</evidence>
<dbReference type="Pfam" id="PF00194">
    <property type="entry name" value="Carb_anhydrase"/>
    <property type="match status" value="1"/>
</dbReference>
<dbReference type="EMBL" id="CP013655">
    <property type="protein sequence ID" value="ALS38200.1"/>
    <property type="molecule type" value="Genomic_DNA"/>
</dbReference>
<keyword evidence="5" id="KW-0456">Lyase</keyword>
<dbReference type="Proteomes" id="UP000067523">
    <property type="component" value="Chromosome"/>
</dbReference>
<gene>
    <name evidence="8" type="ORF">ATZ35_13900</name>
</gene>
<evidence type="ECO:0000256" key="5">
    <source>
        <dbReference type="ARBA" id="ARBA00023239"/>
    </source>
</evidence>
<evidence type="ECO:0000256" key="6">
    <source>
        <dbReference type="ARBA" id="ARBA00048348"/>
    </source>
</evidence>
<name>A0A0U2XDK1_9ENTE</name>
<dbReference type="STRING" id="118060.ATZ35_13900"/>
<dbReference type="AlphaFoldDB" id="A0A0U2XDK1"/>
<comment type="catalytic activity">
    <reaction evidence="6">
        <text>hydrogencarbonate + H(+) = CO2 + H2O</text>
        <dbReference type="Rhea" id="RHEA:10748"/>
        <dbReference type="ChEBI" id="CHEBI:15377"/>
        <dbReference type="ChEBI" id="CHEBI:15378"/>
        <dbReference type="ChEBI" id="CHEBI:16526"/>
        <dbReference type="ChEBI" id="CHEBI:17544"/>
        <dbReference type="EC" id="4.2.1.1"/>
    </reaction>
</comment>
<dbReference type="PANTHER" id="PTHR18952">
    <property type="entry name" value="CARBONIC ANHYDRASE"/>
    <property type="match status" value="1"/>
</dbReference>
<feature type="domain" description="Alpha-carbonic anhydrase" evidence="7">
    <location>
        <begin position="1"/>
        <end position="66"/>
    </location>
</feature>
<evidence type="ECO:0000259" key="7">
    <source>
        <dbReference type="PROSITE" id="PS51144"/>
    </source>
</evidence>
<comment type="similarity">
    <text evidence="1">Belongs to the alpha-carbonic anhydrase family.</text>
</comment>
<dbReference type="SUPFAM" id="SSF51069">
    <property type="entry name" value="Carbonic anhydrase"/>
    <property type="match status" value="1"/>
</dbReference>
<dbReference type="InterPro" id="IPR023561">
    <property type="entry name" value="Carbonic_anhydrase_a-class"/>
</dbReference>
<dbReference type="GO" id="GO:0004089">
    <property type="term" value="F:carbonate dehydratase activity"/>
    <property type="evidence" value="ECO:0007669"/>
    <property type="project" value="UniProtKB-EC"/>
</dbReference>
<keyword evidence="4" id="KW-0862">Zinc</keyword>
<dbReference type="InterPro" id="IPR001148">
    <property type="entry name" value="CA_dom"/>
</dbReference>
<dbReference type="GO" id="GO:0008270">
    <property type="term" value="F:zinc ion binding"/>
    <property type="evidence" value="ECO:0007669"/>
    <property type="project" value="InterPro"/>
</dbReference>
<organism evidence="8 9">
    <name type="scientific">Enterococcus rotai</name>
    <dbReference type="NCBI Taxonomy" id="118060"/>
    <lineage>
        <taxon>Bacteria</taxon>
        <taxon>Bacillati</taxon>
        <taxon>Bacillota</taxon>
        <taxon>Bacilli</taxon>
        <taxon>Lactobacillales</taxon>
        <taxon>Enterococcaceae</taxon>
        <taxon>Enterococcus</taxon>
    </lineage>
</organism>
<sequence length="67" mass="8128">MFPENKSYYHYLGSLTTPPLTENVEWYILKNPVQVSKNQIKKFQEFYDHNNRNIQSLNDRVILEHDE</sequence>
<dbReference type="EC" id="4.2.1.1" evidence="2"/>
<dbReference type="InterPro" id="IPR036398">
    <property type="entry name" value="CA_dom_sf"/>
</dbReference>
<protein>
    <recommendedName>
        <fullName evidence="2">carbonic anhydrase</fullName>
        <ecNumber evidence="2">4.2.1.1</ecNumber>
    </recommendedName>
</protein>
<keyword evidence="3" id="KW-0479">Metal-binding</keyword>
<dbReference type="PROSITE" id="PS51144">
    <property type="entry name" value="ALPHA_CA_2"/>
    <property type="match status" value="1"/>
</dbReference>
<evidence type="ECO:0000256" key="2">
    <source>
        <dbReference type="ARBA" id="ARBA00012925"/>
    </source>
</evidence>
<dbReference type="KEGG" id="erx:ATZ35_13900"/>
<evidence type="ECO:0000313" key="8">
    <source>
        <dbReference type="EMBL" id="ALS38200.1"/>
    </source>
</evidence>
<reference evidence="9" key="1">
    <citation type="submission" date="2015-12" db="EMBL/GenBank/DDBJ databases">
        <authorList>
            <person name="Lauer A."/>
            <person name="Humrighouse B."/>
            <person name="Loparev V."/>
            <person name="Shewmaker P.L."/>
            <person name="Whitney A.M."/>
            <person name="McLaughlin R.W."/>
        </authorList>
    </citation>
    <scope>NUCLEOTIDE SEQUENCE [LARGE SCALE GENOMIC DNA]</scope>
    <source>
        <strain evidence="9">LMG 26678</strain>
    </source>
</reference>
<dbReference type="PANTHER" id="PTHR18952:SF265">
    <property type="entry name" value="CARBONIC ANHYDRASE"/>
    <property type="match status" value="1"/>
</dbReference>